<feature type="chain" id="PRO_5004215708" evidence="3">
    <location>
        <begin position="30"/>
        <end position="251"/>
    </location>
</feature>
<keyword evidence="6" id="KW-1185">Reference proteome</keyword>
<dbReference type="eggNOG" id="COG0834">
    <property type="taxonomic scope" value="Bacteria"/>
</dbReference>
<dbReference type="Pfam" id="PF00497">
    <property type="entry name" value="SBP_bac_3"/>
    <property type="match status" value="1"/>
</dbReference>
<dbReference type="Proteomes" id="UP000000238">
    <property type="component" value="Chromosome"/>
</dbReference>
<name>Q2SGK3_HAHCH</name>
<protein>
    <submittedName>
        <fullName evidence="5">ABC-type amino acid transport/signal transduction systems, periplasmic component/domain</fullName>
    </submittedName>
</protein>
<dbReference type="KEGG" id="hch:HCH_03474"/>
<dbReference type="SUPFAM" id="SSF53850">
    <property type="entry name" value="Periplasmic binding protein-like II"/>
    <property type="match status" value="1"/>
</dbReference>
<comment type="similarity">
    <text evidence="1">Belongs to the bacterial solute-binding protein 3 family.</text>
</comment>
<reference evidence="5 6" key="1">
    <citation type="journal article" date="2005" name="Nucleic Acids Res.">
        <title>Genomic blueprint of Hahella chejuensis, a marine microbe producing an algicidal agent.</title>
        <authorList>
            <person name="Jeong H."/>
            <person name="Yim J.H."/>
            <person name="Lee C."/>
            <person name="Choi S.-H."/>
            <person name="Park Y.K."/>
            <person name="Yoon S.H."/>
            <person name="Hur C.-G."/>
            <person name="Kang H.-Y."/>
            <person name="Kim D."/>
            <person name="Lee H.H."/>
            <person name="Park K.H."/>
            <person name="Park S.-H."/>
            <person name="Park H.-S."/>
            <person name="Lee H.K."/>
            <person name="Oh T.K."/>
            <person name="Kim J.F."/>
        </authorList>
    </citation>
    <scope>NUCLEOTIDE SEQUENCE [LARGE SCALE GENOMIC DNA]</scope>
    <source>
        <strain evidence="5 6">KCTC 2396</strain>
    </source>
</reference>
<dbReference type="EMBL" id="CP000155">
    <property type="protein sequence ID" value="ABC30221.1"/>
    <property type="molecule type" value="Genomic_DNA"/>
</dbReference>
<dbReference type="STRING" id="349521.HCH_03474"/>
<proteinExistence type="inferred from homology"/>
<evidence type="ECO:0000256" key="3">
    <source>
        <dbReference type="SAM" id="SignalP"/>
    </source>
</evidence>
<dbReference type="SMART" id="SM00062">
    <property type="entry name" value="PBPb"/>
    <property type="match status" value="1"/>
</dbReference>
<accession>Q2SGK3</accession>
<gene>
    <name evidence="5" type="ordered locus">HCH_03474</name>
</gene>
<evidence type="ECO:0000313" key="6">
    <source>
        <dbReference type="Proteomes" id="UP000000238"/>
    </source>
</evidence>
<dbReference type="PANTHER" id="PTHR35936">
    <property type="entry name" value="MEMBRANE-BOUND LYTIC MUREIN TRANSGLYCOSYLASE F"/>
    <property type="match status" value="1"/>
</dbReference>
<organism evidence="5 6">
    <name type="scientific">Hahella chejuensis (strain KCTC 2396)</name>
    <dbReference type="NCBI Taxonomy" id="349521"/>
    <lineage>
        <taxon>Bacteria</taxon>
        <taxon>Pseudomonadati</taxon>
        <taxon>Pseudomonadota</taxon>
        <taxon>Gammaproteobacteria</taxon>
        <taxon>Oceanospirillales</taxon>
        <taxon>Hahellaceae</taxon>
        <taxon>Hahella</taxon>
    </lineage>
</organism>
<keyword evidence="2 3" id="KW-0732">Signal</keyword>
<sequence>MIYLKLRGISMKALSTLILTLFVAFSAQAETVTAAQDPWPPFIQEGDDPGISIALLKAAMAKEGYTVDFKILPWKRALNDVINGNIDLLPGAWFTEERAKLLHYSNYYAQNSIKFIKRKGDPFEFNGLESLSGKKVGIVSGYGYGDEFTHATNFSRPEAGTIEANVKKLLSERVDLTLEDEIVAKSVMKDAGIDLNSVEFTNNALSVNDLHVAAGKANAQGQKIIEAYNRGLAAIKADGTYDKILAEYGVK</sequence>
<evidence type="ECO:0000256" key="2">
    <source>
        <dbReference type="ARBA" id="ARBA00022729"/>
    </source>
</evidence>
<dbReference type="AlphaFoldDB" id="Q2SGK3"/>
<dbReference type="HOGENOM" id="CLU_064076_3_1_6"/>
<dbReference type="Gene3D" id="3.40.190.10">
    <property type="entry name" value="Periplasmic binding protein-like II"/>
    <property type="match status" value="2"/>
</dbReference>
<evidence type="ECO:0000256" key="1">
    <source>
        <dbReference type="ARBA" id="ARBA00010333"/>
    </source>
</evidence>
<dbReference type="PANTHER" id="PTHR35936:SF25">
    <property type="entry name" value="ABC TRANSPORTER SUBSTRATE-BINDING PROTEIN"/>
    <property type="match status" value="1"/>
</dbReference>
<dbReference type="InterPro" id="IPR001638">
    <property type="entry name" value="Solute-binding_3/MltF_N"/>
</dbReference>
<evidence type="ECO:0000313" key="5">
    <source>
        <dbReference type="EMBL" id="ABC30221.1"/>
    </source>
</evidence>
<feature type="signal peptide" evidence="3">
    <location>
        <begin position="1"/>
        <end position="29"/>
    </location>
</feature>
<feature type="domain" description="Solute-binding protein family 3/N-terminal" evidence="4">
    <location>
        <begin position="31"/>
        <end position="251"/>
    </location>
</feature>
<evidence type="ECO:0000259" key="4">
    <source>
        <dbReference type="SMART" id="SM00062"/>
    </source>
</evidence>